<feature type="transmembrane region" description="Helical" evidence="2">
    <location>
        <begin position="97"/>
        <end position="117"/>
    </location>
</feature>
<comment type="caution">
    <text evidence="4">The sequence shown here is derived from an EMBL/GenBank/DDBJ whole genome shotgun (WGS) entry which is preliminary data.</text>
</comment>
<feature type="transmembrane region" description="Helical" evidence="2">
    <location>
        <begin position="168"/>
        <end position="190"/>
    </location>
</feature>
<evidence type="ECO:0000313" key="5">
    <source>
        <dbReference type="Proteomes" id="UP001595816"/>
    </source>
</evidence>
<keyword evidence="2" id="KW-0812">Transmembrane</keyword>
<dbReference type="EMBL" id="JBHSAY010000006">
    <property type="protein sequence ID" value="MFC4131227.1"/>
    <property type="molecule type" value="Genomic_DNA"/>
</dbReference>
<keyword evidence="2" id="KW-0472">Membrane</keyword>
<evidence type="ECO:0000313" key="4">
    <source>
        <dbReference type="EMBL" id="MFC4131227.1"/>
    </source>
</evidence>
<dbReference type="InterPro" id="IPR025565">
    <property type="entry name" value="DUF4328"/>
</dbReference>
<reference evidence="5" key="1">
    <citation type="journal article" date="2019" name="Int. J. Syst. Evol. Microbiol.">
        <title>The Global Catalogue of Microorganisms (GCM) 10K type strain sequencing project: providing services to taxonomists for standard genome sequencing and annotation.</title>
        <authorList>
            <consortium name="The Broad Institute Genomics Platform"/>
            <consortium name="The Broad Institute Genome Sequencing Center for Infectious Disease"/>
            <person name="Wu L."/>
            <person name="Ma J."/>
        </authorList>
    </citation>
    <scope>NUCLEOTIDE SEQUENCE [LARGE SCALE GENOMIC DNA]</scope>
    <source>
        <strain evidence="5">CGMCC 4.7289</strain>
    </source>
</reference>
<feature type="transmembrane region" description="Helical" evidence="2">
    <location>
        <begin position="12"/>
        <end position="35"/>
    </location>
</feature>
<accession>A0ABV8LJU2</accession>
<feature type="domain" description="DUF4328" evidence="3">
    <location>
        <begin position="59"/>
        <end position="196"/>
    </location>
</feature>
<feature type="region of interest" description="Disordered" evidence="1">
    <location>
        <begin position="208"/>
        <end position="227"/>
    </location>
</feature>
<feature type="transmembrane region" description="Helical" evidence="2">
    <location>
        <begin position="137"/>
        <end position="156"/>
    </location>
</feature>
<name>A0ABV8LJU2_9ACTN</name>
<organism evidence="4 5">
    <name type="scientific">Hamadaea flava</name>
    <dbReference type="NCBI Taxonomy" id="1742688"/>
    <lineage>
        <taxon>Bacteria</taxon>
        <taxon>Bacillati</taxon>
        <taxon>Actinomycetota</taxon>
        <taxon>Actinomycetes</taxon>
        <taxon>Micromonosporales</taxon>
        <taxon>Micromonosporaceae</taxon>
        <taxon>Hamadaea</taxon>
    </lineage>
</organism>
<gene>
    <name evidence="4" type="ORF">ACFOZ4_11495</name>
</gene>
<dbReference type="Proteomes" id="UP001595816">
    <property type="component" value="Unassembled WGS sequence"/>
</dbReference>
<protein>
    <submittedName>
        <fullName evidence="4">DUF4328 domain-containing protein</fullName>
    </submittedName>
</protein>
<dbReference type="RefSeq" id="WP_253754558.1">
    <property type="nucleotide sequence ID" value="NZ_JAMZDZ010000001.1"/>
</dbReference>
<keyword evidence="5" id="KW-1185">Reference proteome</keyword>
<proteinExistence type="predicted"/>
<keyword evidence="2" id="KW-1133">Transmembrane helix</keyword>
<evidence type="ECO:0000256" key="2">
    <source>
        <dbReference type="SAM" id="Phobius"/>
    </source>
</evidence>
<evidence type="ECO:0000256" key="1">
    <source>
        <dbReference type="SAM" id="MobiDB-lite"/>
    </source>
</evidence>
<evidence type="ECO:0000259" key="3">
    <source>
        <dbReference type="Pfam" id="PF14219"/>
    </source>
</evidence>
<dbReference type="Pfam" id="PF14219">
    <property type="entry name" value="DUF4328"/>
    <property type="match status" value="1"/>
</dbReference>
<sequence length="227" mass="24657">MYSGTALHRLSVVAATGIVATCLVSAWATMLPALAELLWLRHMLGLADATALHDAAGPSTAASAALLVSGVLFMLWLGRARRHLAEFDARPTYSPGWTVGAWLIPIANLIMPGLVVADVARWSTADETVRRQLRRLVWVWWACYGTQSLGSSLLSIMRRQATITVDRLAWVVLGQLLCWCLFIAAGALAIQMMRAIGRAQAMRAAARTAEPDPSDFPAFTMDDVRPT</sequence>
<feature type="transmembrane region" description="Helical" evidence="2">
    <location>
        <begin position="55"/>
        <end position="77"/>
    </location>
</feature>